<dbReference type="Gene3D" id="3.40.50.300">
    <property type="entry name" value="P-loop containing nucleotide triphosphate hydrolases"/>
    <property type="match status" value="1"/>
</dbReference>
<gene>
    <name evidence="5" type="ORF">NGB36_16910</name>
</gene>
<evidence type="ECO:0000313" key="5">
    <source>
        <dbReference type="EMBL" id="MCQ4082241.1"/>
    </source>
</evidence>
<accession>A0ABT1PX34</accession>
<keyword evidence="3" id="KW-0812">Transmembrane</keyword>
<dbReference type="InterPro" id="IPR002543">
    <property type="entry name" value="FtsK_dom"/>
</dbReference>
<dbReference type="PANTHER" id="PTHR22683:SF41">
    <property type="entry name" value="DNA TRANSLOCASE FTSK"/>
    <property type="match status" value="1"/>
</dbReference>
<dbReference type="InterPro" id="IPR027417">
    <property type="entry name" value="P-loop_NTPase"/>
</dbReference>
<dbReference type="SUPFAM" id="SSF52540">
    <property type="entry name" value="P-loop containing nucleoside triphosphate hydrolases"/>
    <property type="match status" value="1"/>
</dbReference>
<feature type="transmembrane region" description="Helical" evidence="3">
    <location>
        <begin position="6"/>
        <end position="24"/>
    </location>
</feature>
<proteinExistence type="predicted"/>
<dbReference type="PANTHER" id="PTHR22683">
    <property type="entry name" value="SPORULATION PROTEIN RELATED"/>
    <property type="match status" value="1"/>
</dbReference>
<sequence>MSAPLVVWIISAVITVGAMTQRWWEPRLVARGWDATPWRWWLTGFPVVALRMWWTWRRVCLLNGLAVSYSPNRRVIGRNLVVQGTALRPKPPRLGLPWSTPTGLAVRVRLHAGQTPAPFFAAAQAMEHAWKVYTVRISSAKRGEVLITVTAVDPLATADRELAAREPAVLLSVVVGRIEDGGVWVIDFRKVPQWLITGATQSGKSTLVRALVRGLAPQAVALVGIDCKGGMELGLFRDRFSALATDRADAVGLLAGLLDEVQARMVICRTAGVRSIWELPDDGRPVPVIVLVDELAELYSAACQL</sequence>
<feature type="domain" description="FtsK" evidence="4">
    <location>
        <begin position="172"/>
        <end position="277"/>
    </location>
</feature>
<evidence type="ECO:0000313" key="6">
    <source>
        <dbReference type="Proteomes" id="UP001057702"/>
    </source>
</evidence>
<keyword evidence="1" id="KW-0547">Nucleotide-binding</keyword>
<keyword evidence="3" id="KW-1133">Transmembrane helix</keyword>
<keyword evidence="2" id="KW-0067">ATP-binding</keyword>
<name>A0ABT1PX34_9ACTN</name>
<organism evidence="5 6">
    <name type="scientific">Streptomyces humicola</name>
    <dbReference type="NCBI Taxonomy" id="2953240"/>
    <lineage>
        <taxon>Bacteria</taxon>
        <taxon>Bacillati</taxon>
        <taxon>Actinomycetota</taxon>
        <taxon>Actinomycetes</taxon>
        <taxon>Kitasatosporales</taxon>
        <taxon>Streptomycetaceae</taxon>
        <taxon>Streptomyces</taxon>
    </lineage>
</organism>
<protein>
    <submittedName>
        <fullName evidence="5">FtsK/SpoIIIE domain-containing protein</fullName>
    </submittedName>
</protein>
<dbReference type="InterPro" id="IPR050206">
    <property type="entry name" value="FtsK/SpoIIIE/SftA"/>
</dbReference>
<dbReference type="Pfam" id="PF01580">
    <property type="entry name" value="FtsK_SpoIIIE"/>
    <property type="match status" value="1"/>
</dbReference>
<dbReference type="EMBL" id="JANFNG010000012">
    <property type="protein sequence ID" value="MCQ4082241.1"/>
    <property type="molecule type" value="Genomic_DNA"/>
</dbReference>
<reference evidence="5" key="1">
    <citation type="submission" date="2022-06" db="EMBL/GenBank/DDBJ databases">
        <title>Draft genome sequence of Streptomyces sp. RB6PN25 isolated from peat swamp forest in Thailand.</title>
        <authorList>
            <person name="Duangmal K."/>
            <person name="Klaysubun C."/>
        </authorList>
    </citation>
    <scope>NUCLEOTIDE SEQUENCE</scope>
    <source>
        <strain evidence="5">RB6PN25</strain>
    </source>
</reference>
<evidence type="ECO:0000259" key="4">
    <source>
        <dbReference type="Pfam" id="PF01580"/>
    </source>
</evidence>
<keyword evidence="6" id="KW-1185">Reference proteome</keyword>
<evidence type="ECO:0000256" key="1">
    <source>
        <dbReference type="ARBA" id="ARBA00022741"/>
    </source>
</evidence>
<comment type="caution">
    <text evidence="5">The sequence shown here is derived from an EMBL/GenBank/DDBJ whole genome shotgun (WGS) entry which is preliminary data.</text>
</comment>
<keyword evidence="3" id="KW-0472">Membrane</keyword>
<dbReference type="Proteomes" id="UP001057702">
    <property type="component" value="Unassembled WGS sequence"/>
</dbReference>
<dbReference type="RefSeq" id="WP_255921150.1">
    <property type="nucleotide sequence ID" value="NZ_JANFNG010000012.1"/>
</dbReference>
<evidence type="ECO:0000256" key="3">
    <source>
        <dbReference type="SAM" id="Phobius"/>
    </source>
</evidence>
<evidence type="ECO:0000256" key="2">
    <source>
        <dbReference type="ARBA" id="ARBA00022840"/>
    </source>
</evidence>